<proteinExistence type="predicted"/>
<evidence type="ECO:0000256" key="4">
    <source>
        <dbReference type="ARBA" id="ARBA00022771"/>
    </source>
</evidence>
<dbReference type="EMBL" id="GEDC01013571">
    <property type="protein sequence ID" value="JAS23727.1"/>
    <property type="molecule type" value="Transcribed_RNA"/>
</dbReference>
<evidence type="ECO:0000256" key="3">
    <source>
        <dbReference type="ARBA" id="ARBA00022737"/>
    </source>
</evidence>
<feature type="domain" description="C2H2-type" evidence="12">
    <location>
        <begin position="589"/>
        <end position="616"/>
    </location>
</feature>
<keyword evidence="8" id="KW-0804">Transcription</keyword>
<dbReference type="FunFam" id="3.30.160.60:FF:001397">
    <property type="entry name" value="Datilografo, isoform A"/>
    <property type="match status" value="1"/>
</dbReference>
<feature type="domain" description="C2H2-type" evidence="12">
    <location>
        <begin position="617"/>
        <end position="644"/>
    </location>
</feature>
<feature type="domain" description="C2H2-type" evidence="12">
    <location>
        <begin position="827"/>
        <end position="854"/>
    </location>
</feature>
<keyword evidence="9" id="KW-0539">Nucleus</keyword>
<dbReference type="GO" id="GO:0030674">
    <property type="term" value="F:protein-macromolecule adaptor activity"/>
    <property type="evidence" value="ECO:0007669"/>
    <property type="project" value="UniProtKB-ARBA"/>
</dbReference>
<keyword evidence="5" id="KW-0862">Zinc</keyword>
<evidence type="ECO:0000313" key="13">
    <source>
        <dbReference type="EMBL" id="JAS23727.1"/>
    </source>
</evidence>
<dbReference type="FunFam" id="3.30.160.60:FF:001450">
    <property type="entry name" value="zinc finger protein 774"/>
    <property type="match status" value="1"/>
</dbReference>
<feature type="domain" description="C2H2-type" evidence="12">
    <location>
        <begin position="645"/>
        <end position="667"/>
    </location>
</feature>
<feature type="compositionally biased region" description="Acidic residues" evidence="11">
    <location>
        <begin position="216"/>
        <end position="227"/>
    </location>
</feature>
<evidence type="ECO:0000259" key="12">
    <source>
        <dbReference type="PROSITE" id="PS50157"/>
    </source>
</evidence>
<dbReference type="AlphaFoldDB" id="A0A1B6DDE6"/>
<evidence type="ECO:0000256" key="2">
    <source>
        <dbReference type="ARBA" id="ARBA00022723"/>
    </source>
</evidence>
<evidence type="ECO:0000256" key="6">
    <source>
        <dbReference type="ARBA" id="ARBA00023015"/>
    </source>
</evidence>
<dbReference type="FunFam" id="3.30.160.60:FF:002343">
    <property type="entry name" value="Zinc finger protein 33A"/>
    <property type="match status" value="1"/>
</dbReference>
<feature type="domain" description="C2H2-type" evidence="12">
    <location>
        <begin position="769"/>
        <end position="796"/>
    </location>
</feature>
<name>A0A1B6DDE6_9HEMI</name>
<dbReference type="SUPFAM" id="SSF57667">
    <property type="entry name" value="beta-beta-alpha zinc fingers"/>
    <property type="match status" value="5"/>
</dbReference>
<evidence type="ECO:0000256" key="5">
    <source>
        <dbReference type="ARBA" id="ARBA00022833"/>
    </source>
</evidence>
<feature type="domain" description="C2H2-type" evidence="12">
    <location>
        <begin position="462"/>
        <end position="490"/>
    </location>
</feature>
<evidence type="ECO:0000256" key="1">
    <source>
        <dbReference type="ARBA" id="ARBA00004123"/>
    </source>
</evidence>
<dbReference type="InterPro" id="IPR036236">
    <property type="entry name" value="Znf_C2H2_sf"/>
</dbReference>
<feature type="domain" description="C2H2-type" evidence="12">
    <location>
        <begin position="883"/>
        <end position="910"/>
    </location>
</feature>
<feature type="compositionally biased region" description="Polar residues" evidence="11">
    <location>
        <begin position="134"/>
        <end position="171"/>
    </location>
</feature>
<feature type="domain" description="C2H2-type" evidence="12">
    <location>
        <begin position="855"/>
        <end position="882"/>
    </location>
</feature>
<evidence type="ECO:0000256" key="7">
    <source>
        <dbReference type="ARBA" id="ARBA00023125"/>
    </source>
</evidence>
<keyword evidence="6" id="KW-0805">Transcription regulation</keyword>
<keyword evidence="4 10" id="KW-0863">Zinc-finger</keyword>
<dbReference type="SMART" id="SM00355">
    <property type="entry name" value="ZnF_C2H2"/>
    <property type="match status" value="15"/>
</dbReference>
<feature type="domain" description="C2H2-type" evidence="12">
    <location>
        <begin position="799"/>
        <end position="826"/>
    </location>
</feature>
<feature type="compositionally biased region" description="Basic residues" evidence="11">
    <location>
        <begin position="896"/>
        <end position="906"/>
    </location>
</feature>
<evidence type="ECO:0000256" key="10">
    <source>
        <dbReference type="PROSITE-ProRule" id="PRU00042"/>
    </source>
</evidence>
<dbReference type="GO" id="GO:0005634">
    <property type="term" value="C:nucleus"/>
    <property type="evidence" value="ECO:0007669"/>
    <property type="project" value="UniProtKB-SubCell"/>
</dbReference>
<protein>
    <recommendedName>
        <fullName evidence="12">C2H2-type domain-containing protein</fullName>
    </recommendedName>
</protein>
<evidence type="ECO:0000256" key="9">
    <source>
        <dbReference type="ARBA" id="ARBA00023242"/>
    </source>
</evidence>
<dbReference type="PANTHER" id="PTHR24384">
    <property type="entry name" value="FINGER PUTATIVE TRANSCRIPTION FACTOR FAMILY-RELATED"/>
    <property type="match status" value="1"/>
</dbReference>
<organism evidence="13">
    <name type="scientific">Clastoptera arizonana</name>
    <name type="common">Arizona spittle bug</name>
    <dbReference type="NCBI Taxonomy" id="38151"/>
    <lineage>
        <taxon>Eukaryota</taxon>
        <taxon>Metazoa</taxon>
        <taxon>Ecdysozoa</taxon>
        <taxon>Arthropoda</taxon>
        <taxon>Hexapoda</taxon>
        <taxon>Insecta</taxon>
        <taxon>Pterygota</taxon>
        <taxon>Neoptera</taxon>
        <taxon>Paraneoptera</taxon>
        <taxon>Hemiptera</taxon>
        <taxon>Auchenorrhyncha</taxon>
        <taxon>Cercopoidea</taxon>
        <taxon>Clastopteridae</taxon>
        <taxon>Clastoptera</taxon>
    </lineage>
</organism>
<accession>A0A1B6DDE6</accession>
<dbReference type="Pfam" id="PF13912">
    <property type="entry name" value="zf-C2H2_6"/>
    <property type="match status" value="1"/>
</dbReference>
<feature type="domain" description="C2H2-type" evidence="12">
    <location>
        <begin position="532"/>
        <end position="562"/>
    </location>
</feature>
<keyword evidence="3" id="KW-0677">Repeat</keyword>
<dbReference type="GO" id="GO:0008270">
    <property type="term" value="F:zinc ion binding"/>
    <property type="evidence" value="ECO:0007669"/>
    <property type="project" value="UniProtKB-KW"/>
</dbReference>
<dbReference type="InterPro" id="IPR013087">
    <property type="entry name" value="Znf_C2H2_type"/>
</dbReference>
<dbReference type="PROSITE" id="PS00028">
    <property type="entry name" value="ZINC_FINGER_C2H2_1"/>
    <property type="match status" value="8"/>
</dbReference>
<evidence type="ECO:0000256" key="11">
    <source>
        <dbReference type="SAM" id="MobiDB-lite"/>
    </source>
</evidence>
<feature type="region of interest" description="Disordered" evidence="11">
    <location>
        <begin position="134"/>
        <end position="227"/>
    </location>
</feature>
<reference evidence="13" key="1">
    <citation type="submission" date="2015-12" db="EMBL/GenBank/DDBJ databases">
        <title>De novo transcriptome assembly of four potential Pierce s Disease insect vectors from Arizona vineyards.</title>
        <authorList>
            <person name="Tassone E.E."/>
        </authorList>
    </citation>
    <scope>NUCLEOTIDE SEQUENCE</scope>
</reference>
<feature type="region of interest" description="Disordered" evidence="11">
    <location>
        <begin position="896"/>
        <end position="915"/>
    </location>
</feature>
<dbReference type="GO" id="GO:0000981">
    <property type="term" value="F:DNA-binding transcription factor activity, RNA polymerase II-specific"/>
    <property type="evidence" value="ECO:0007669"/>
    <property type="project" value="TreeGrafter"/>
</dbReference>
<comment type="subcellular location">
    <subcellularLocation>
        <location evidence="1">Nucleus</location>
    </subcellularLocation>
</comment>
<keyword evidence="2" id="KW-0479">Metal-binding</keyword>
<gene>
    <name evidence="13" type="ORF">g.32114</name>
</gene>
<feature type="domain" description="C2H2-type" evidence="12">
    <location>
        <begin position="704"/>
        <end position="732"/>
    </location>
</feature>
<dbReference type="Pfam" id="PF00096">
    <property type="entry name" value="zf-C2H2"/>
    <property type="match status" value="5"/>
</dbReference>
<dbReference type="PROSITE" id="PS50157">
    <property type="entry name" value="ZINC_FINGER_C2H2_2"/>
    <property type="match status" value="11"/>
</dbReference>
<dbReference type="FunFam" id="3.30.160.60:FF:000688">
    <property type="entry name" value="zinc finger protein 197 isoform X1"/>
    <property type="match status" value="1"/>
</dbReference>
<dbReference type="PANTHER" id="PTHR24384:SF189">
    <property type="entry name" value="C2H2-TYPE DOMAIN-CONTAINING PROTEIN-RELATED"/>
    <property type="match status" value="1"/>
</dbReference>
<dbReference type="Gene3D" id="3.30.160.60">
    <property type="entry name" value="Classic Zinc Finger"/>
    <property type="match status" value="9"/>
</dbReference>
<keyword evidence="7" id="KW-0238">DNA-binding</keyword>
<sequence>MEINNSGSQVCCPVCTLFLREGMTLQDHLFTHPKDQVIEALVRISSSTIPLGSSSQYTAITYQHYRTSMSNGSNSIEPNVAPVPLMLNSCIIPQQFVSSSPPSSPISRNSYQSNVIRSPVSILPYSFYSQQHPNYINGNSQNHDSFANNNIESVHYSGSGNITQTTQTPNSPFDEDLADEIHNKNDNENEENIDEIQPTSDPFSDDRQGSQFDSVENNEDEKQEDEMNDCQSFTTHNNIGTVISNTHRLITNDPTLTYDHNNRSDNVEFSNVHIIYSTSPRDDVISPVSSSSSWSSSGLRVRKDLNNSPVVQVSNTLVAHENDYITDDCEFINESGNRSESHLLNLDNVSASRGFAVQTGLETIKECDNLENKEEEEEHSEQGVLINIHSDELMPPRGELSGQESLGATENSVWELEAHEEGSQEGTPSYSSINNEKWNIELSPKKKMIQSVQTATITKPKHKCLNCEQLFDSLKDRRSHIRSEHKPEKKKNVITTNVVKKEETVISQSTNKFVQVFVKEETSGLKTEVESRTCQECKVEFPSIKEFRRHRKSVHIETEKRPLRQCTTCNDCFPNSKSFKEHIAKVHPLECIDCGKCFQNRGNLNLHQKRHLKIRPFHCTVCDKSFTTKQKLLEHENGHSGNRPFKCNLCERTFMRYSNLIQHRNFHHLKIKRKVKDYFCHCGEVFHSVKKLEWHKEIHDPKPKQCLYCNQKFVHSASLTRHIRHNHDNAYLPNKGNKLENVQCIICHQQYLKSSMAMHMRTHTGVKPYSCTTCCKEFSTKWNLQLHKWTHASRNSKPFKCKLCQSAFVSNTDYQAHMRSHKNIRPYICNYCGRQFIRKYNCIRHVKEHEVTKSYVCQECGKSFHRSYYLTEHMRMHTGFKPFACHICAKRSSTKSNHNKHIKTHHAREPVNTEG</sequence>
<dbReference type="GO" id="GO:0000978">
    <property type="term" value="F:RNA polymerase II cis-regulatory region sequence-specific DNA binding"/>
    <property type="evidence" value="ECO:0007669"/>
    <property type="project" value="TreeGrafter"/>
</dbReference>
<evidence type="ECO:0000256" key="8">
    <source>
        <dbReference type="ARBA" id="ARBA00023163"/>
    </source>
</evidence>
<dbReference type="InterPro" id="IPR050752">
    <property type="entry name" value="C2H2-ZF_domain"/>
</dbReference>